<evidence type="ECO:0000313" key="1">
    <source>
        <dbReference type="EMBL" id="EEF25444.1"/>
    </source>
</evidence>
<dbReference type="AlphaFoldDB" id="B9TFB9"/>
<evidence type="ECO:0000313" key="2">
    <source>
        <dbReference type="Proteomes" id="UP000008311"/>
    </source>
</evidence>
<dbReference type="SUPFAM" id="SSF51197">
    <property type="entry name" value="Clavaminate synthase-like"/>
    <property type="match status" value="1"/>
</dbReference>
<evidence type="ECO:0008006" key="3">
    <source>
        <dbReference type="Google" id="ProtNLM"/>
    </source>
</evidence>
<dbReference type="InParanoid" id="B9TFB9"/>
<proteinExistence type="predicted"/>
<name>B9TFB9_RICCO</name>
<dbReference type="Pfam" id="PF05721">
    <property type="entry name" value="PhyH"/>
    <property type="match status" value="1"/>
</dbReference>
<accession>B9TFB9</accession>
<gene>
    <name evidence="1" type="ORF">RCOM_1828040</name>
</gene>
<reference evidence="2" key="1">
    <citation type="journal article" date="2010" name="Nat. Biotechnol.">
        <title>Draft genome sequence of the oilseed species Ricinus communis.</title>
        <authorList>
            <person name="Chan A.P."/>
            <person name="Crabtree J."/>
            <person name="Zhao Q."/>
            <person name="Lorenzi H."/>
            <person name="Orvis J."/>
            <person name="Puiu D."/>
            <person name="Melake-Berhan A."/>
            <person name="Jones K.M."/>
            <person name="Redman J."/>
            <person name="Chen G."/>
            <person name="Cahoon E.B."/>
            <person name="Gedil M."/>
            <person name="Stanke M."/>
            <person name="Haas B.J."/>
            <person name="Wortman J.R."/>
            <person name="Fraser-Liggett C.M."/>
            <person name="Ravel J."/>
            <person name="Rabinowicz P.D."/>
        </authorList>
    </citation>
    <scope>NUCLEOTIDE SEQUENCE [LARGE SCALE GENOMIC DNA]</scope>
    <source>
        <strain evidence="2">cv. Hale</strain>
    </source>
</reference>
<dbReference type="EMBL" id="EQ979682">
    <property type="protein sequence ID" value="EEF25444.1"/>
    <property type="molecule type" value="Genomic_DNA"/>
</dbReference>
<dbReference type="Proteomes" id="UP000008311">
    <property type="component" value="Unassembled WGS sequence"/>
</dbReference>
<keyword evidence="2" id="KW-1185">Reference proteome</keyword>
<protein>
    <recommendedName>
        <fullName evidence="3">Phytanoyl-CoA dioxygenase</fullName>
    </recommendedName>
</protein>
<sequence length="237" mass="26453">MVKESGEPFGVPWHQDSESGGDGVYTVGAYIVGSGDNPLRVIPGSHRLGIIPPELIRETVQELALEVISVTANPGDLVIHNLNVLHESGPCGTDTRYTIFFEFRSVDMVKEMCIWGLPFVRARQHFVAAGTRARRSFADLLLEDQERKLSPAPFQEFWDFGGPTPLESEIDFRVSQSPDRWCLAPTPEHQRCAIEAFLRDGDIETVASRYGVSEEALFKWLCEAGIFAPNENGRYRG</sequence>
<organism evidence="1 2">
    <name type="scientific">Ricinus communis</name>
    <name type="common">Castor bean</name>
    <dbReference type="NCBI Taxonomy" id="3988"/>
    <lineage>
        <taxon>Eukaryota</taxon>
        <taxon>Viridiplantae</taxon>
        <taxon>Streptophyta</taxon>
        <taxon>Embryophyta</taxon>
        <taxon>Tracheophyta</taxon>
        <taxon>Spermatophyta</taxon>
        <taxon>Magnoliopsida</taxon>
        <taxon>eudicotyledons</taxon>
        <taxon>Gunneridae</taxon>
        <taxon>Pentapetalae</taxon>
        <taxon>rosids</taxon>
        <taxon>fabids</taxon>
        <taxon>Malpighiales</taxon>
        <taxon>Euphorbiaceae</taxon>
        <taxon>Acalyphoideae</taxon>
        <taxon>Acalypheae</taxon>
        <taxon>Ricinus</taxon>
    </lineage>
</organism>
<dbReference type="Gene3D" id="2.60.120.620">
    <property type="entry name" value="q2cbj1_9rhob like domain"/>
    <property type="match status" value="1"/>
</dbReference>
<dbReference type="InterPro" id="IPR008775">
    <property type="entry name" value="Phytyl_CoA_dOase-like"/>
</dbReference>